<protein>
    <submittedName>
        <fullName evidence="1">DUF6731 family protein</fullName>
    </submittedName>
</protein>
<dbReference type="EMBL" id="JBHLTP010000022">
    <property type="protein sequence ID" value="MFC0525790.1"/>
    <property type="molecule type" value="Genomic_DNA"/>
</dbReference>
<organism evidence="1 2">
    <name type="scientific">Pontibacillus salicampi</name>
    <dbReference type="NCBI Taxonomy" id="1449801"/>
    <lineage>
        <taxon>Bacteria</taxon>
        <taxon>Bacillati</taxon>
        <taxon>Bacillota</taxon>
        <taxon>Bacilli</taxon>
        <taxon>Bacillales</taxon>
        <taxon>Bacillaceae</taxon>
        <taxon>Pontibacillus</taxon>
    </lineage>
</organism>
<dbReference type="Proteomes" id="UP001589836">
    <property type="component" value="Unassembled WGS sequence"/>
</dbReference>
<sequence>MPKKNVRFDYFKVWSDYFNETTNMMEQSLTDLTEAIKAAQSIDVSRRILVVGDDVARLQNIKFNNNKWELHFMRIRKQGFPVRTKDDGTVNFFDDMEDDEGLGEEVSALYDPQTHVIMIRRNMFSLSPSAIANFFTTIVGGPGFSIYFKPLVHPRAMELIQNDHLIRGATVYVSDVKNAKSRTKFSLGRLTNKTEDINESVNYSIKISLNQKGSKKNSNIPIYEELQELEEDANVESIEVRTKANEDAKVEYVDLVKHRLTDFNVFTDRDFDNNFRNIVHETVIAKMQQLYRTRVDEIKNTYV</sequence>
<dbReference type="Pfam" id="PF20505">
    <property type="entry name" value="DUF6731"/>
    <property type="match status" value="1"/>
</dbReference>
<evidence type="ECO:0000313" key="1">
    <source>
        <dbReference type="EMBL" id="MFC0525790.1"/>
    </source>
</evidence>
<proteinExistence type="predicted"/>
<reference evidence="1 2" key="1">
    <citation type="submission" date="2024-09" db="EMBL/GenBank/DDBJ databases">
        <authorList>
            <person name="Sun Q."/>
            <person name="Mori K."/>
        </authorList>
    </citation>
    <scope>NUCLEOTIDE SEQUENCE [LARGE SCALE GENOMIC DNA]</scope>
    <source>
        <strain evidence="1 2">NCAIM B.02529</strain>
    </source>
</reference>
<comment type="caution">
    <text evidence="1">The sequence shown here is derived from an EMBL/GenBank/DDBJ whole genome shotgun (WGS) entry which is preliminary data.</text>
</comment>
<evidence type="ECO:0000313" key="2">
    <source>
        <dbReference type="Proteomes" id="UP001589836"/>
    </source>
</evidence>
<name>A0ABV6LTQ9_9BACI</name>
<keyword evidence="2" id="KW-1185">Reference proteome</keyword>
<accession>A0ABV6LTQ9</accession>
<dbReference type="InterPro" id="IPR046618">
    <property type="entry name" value="DUF6731"/>
</dbReference>
<dbReference type="RefSeq" id="WP_377351494.1">
    <property type="nucleotide sequence ID" value="NZ_JBHLTP010000022.1"/>
</dbReference>
<gene>
    <name evidence="1" type="ORF">ACFFGV_19615</name>
</gene>